<dbReference type="GO" id="GO:0005524">
    <property type="term" value="F:ATP binding"/>
    <property type="evidence" value="ECO:0007669"/>
    <property type="project" value="UniProtKB-UniRule"/>
</dbReference>
<feature type="compositionally biased region" description="Pro residues" evidence="11">
    <location>
        <begin position="554"/>
        <end position="563"/>
    </location>
</feature>
<dbReference type="InterPro" id="IPR021160">
    <property type="entry name" value="MAPKKKK"/>
</dbReference>
<feature type="domain" description="Protein kinase" evidence="12">
    <location>
        <begin position="22"/>
        <end position="281"/>
    </location>
</feature>
<dbReference type="PROSITE" id="PS50011">
    <property type="entry name" value="PROTEIN_KINASE_DOM"/>
    <property type="match status" value="1"/>
</dbReference>
<evidence type="ECO:0000256" key="11">
    <source>
        <dbReference type="SAM" id="MobiDB-lite"/>
    </source>
</evidence>
<dbReference type="InterPro" id="IPR017441">
    <property type="entry name" value="Protein_kinase_ATP_BS"/>
</dbReference>
<organism evidence="14 15">
    <name type="scientific">Hymenolepis diminuta</name>
    <name type="common">Rat tapeworm</name>
    <dbReference type="NCBI Taxonomy" id="6216"/>
    <lineage>
        <taxon>Eukaryota</taxon>
        <taxon>Metazoa</taxon>
        <taxon>Spiralia</taxon>
        <taxon>Lophotrochozoa</taxon>
        <taxon>Platyhelminthes</taxon>
        <taxon>Cestoda</taxon>
        <taxon>Eucestoda</taxon>
        <taxon>Cyclophyllidea</taxon>
        <taxon>Hymenolepididae</taxon>
        <taxon>Hymenolepis</taxon>
    </lineage>
</organism>
<evidence type="ECO:0000256" key="1">
    <source>
        <dbReference type="ARBA" id="ARBA00001946"/>
    </source>
</evidence>
<dbReference type="PANTHER" id="PTHR48012">
    <property type="entry name" value="STERILE20-LIKE KINASE, ISOFORM B-RELATED"/>
    <property type="match status" value="1"/>
</dbReference>
<proteinExistence type="inferred from homology"/>
<sequence>MHHPELAYLQQIVKPSDPKTEYRVLAIIGSGTYGDVYKAQRRDDRRLVAIKIMKIDPKDDIRAICQEIHTLMECSHPNIVQYYGSYLRSNKLWICMEFCGGQSMQDIYLYTRIPLQEDCIAFVTRETLKGLRHMHARNRIHRDIKGANILLTERGEVKIADFGVAAKLSTSMVKRSTVIGTPYWMAPEVASVEHRGTGYDGKCDIWAVGITAIEYAELQPPLFDLDPLMALQCLGARNYKPPTLKERSKWSGHFRNFVKLCLTKNERNRPDASTLLTHDFLANPSLSIVSTRELLDLKRTLEEREKAAFAASVAPAGAKIKVSAAMEPSSEPPPPPIPQKMQQPQPQKVQHHYPPSAAAEQPIWPVSVNRERPRSLMLLQDYQQQENRNGSEGNDLVAEVLDEYEKRQSKLFYPATDGLLDPEAEMIEEANRLSFYESENFEDVDEFGGTNGLLSTPDTEGLPRMRSKRQAPMPPPLPPKGEGLKAVAAAAVTGNRQSSATAPGPLSNTTTNDSSSQQEPGVISNSGYITGGDSTPTRGGIMSDEEFRGRGTGVPPPRPPPPKFDTACGPLTDYEKSGLRHAERQYQMEHGIGLPPTPKVLMGACFTLIFEGCPLKVNATATWVNPLTKAQMIIFGTNDGIYYLNLQELADATLELLIPRRCIWLTVFRDTMMSLSGNTLHLYSHNLVNVMKAKTSQDPSSGNITGRLPTKLLPKRFQPTVKVSNTRGCYMASVVRNPSNGNKYLCAVIDKSILVMEWFNPRSTFVEVKRVEVPSMPSPVYNFDLVCNRDQSLPTVCLGVYKTSDPNRFRLHMIDLNSDEIKGPAFPFSPEDSLPIVKVAHIDYSVLMLCFQDHAKFVDFRGNVCNNRQNISQIPFDAHVASVVCLRDGILAFHPFGLRGFGFDGQLTQDINDPQHIYQLLGSDKNIVVESRPIDDPMSKSNLYLLFGHENSY</sequence>
<keyword evidence="6 7" id="KW-0067">ATP-binding</keyword>
<dbReference type="PANTHER" id="PTHR48012:SF18">
    <property type="entry name" value="HAPPYHOUR, ISOFORM A"/>
    <property type="match status" value="1"/>
</dbReference>
<dbReference type="Gene3D" id="1.10.510.10">
    <property type="entry name" value="Transferase(Phosphotransferase) domain 1"/>
    <property type="match status" value="1"/>
</dbReference>
<comment type="catalytic activity">
    <reaction evidence="7">
        <text>L-seryl-[protein] + ATP = O-phospho-L-seryl-[protein] + ADP + H(+)</text>
        <dbReference type="Rhea" id="RHEA:17989"/>
        <dbReference type="Rhea" id="RHEA-COMP:9863"/>
        <dbReference type="Rhea" id="RHEA-COMP:11604"/>
        <dbReference type="ChEBI" id="CHEBI:15378"/>
        <dbReference type="ChEBI" id="CHEBI:29999"/>
        <dbReference type="ChEBI" id="CHEBI:30616"/>
        <dbReference type="ChEBI" id="CHEBI:83421"/>
        <dbReference type="ChEBI" id="CHEBI:456216"/>
        <dbReference type="EC" id="2.7.11.1"/>
    </reaction>
</comment>
<evidence type="ECO:0000313" key="14">
    <source>
        <dbReference type="EMBL" id="VUZ48966.1"/>
    </source>
</evidence>
<keyword evidence="3" id="KW-0597">Phosphoprotein</keyword>
<dbReference type="PROSITE" id="PS00107">
    <property type="entry name" value="PROTEIN_KINASE_ATP"/>
    <property type="match status" value="1"/>
</dbReference>
<comment type="catalytic activity">
    <reaction evidence="7">
        <text>L-threonyl-[protein] + ATP = O-phospho-L-threonyl-[protein] + ADP + H(+)</text>
        <dbReference type="Rhea" id="RHEA:46608"/>
        <dbReference type="Rhea" id="RHEA-COMP:11060"/>
        <dbReference type="Rhea" id="RHEA-COMP:11605"/>
        <dbReference type="ChEBI" id="CHEBI:15378"/>
        <dbReference type="ChEBI" id="CHEBI:30013"/>
        <dbReference type="ChEBI" id="CHEBI:30616"/>
        <dbReference type="ChEBI" id="CHEBI:61977"/>
        <dbReference type="ChEBI" id="CHEBI:456216"/>
        <dbReference type="EC" id="2.7.11.1"/>
    </reaction>
</comment>
<dbReference type="InterPro" id="IPR000719">
    <property type="entry name" value="Prot_kinase_dom"/>
</dbReference>
<evidence type="ECO:0000256" key="3">
    <source>
        <dbReference type="ARBA" id="ARBA00022553"/>
    </source>
</evidence>
<name>A0A564YP41_HYMDI</name>
<dbReference type="InterPro" id="IPR050629">
    <property type="entry name" value="STE20/SPS1-PAK"/>
</dbReference>
<feature type="active site" description="Proton acceptor" evidence="8">
    <location>
        <position position="143"/>
    </location>
</feature>
<feature type="binding site" evidence="9 10">
    <location>
        <position position="51"/>
    </location>
    <ligand>
        <name>ATP</name>
        <dbReference type="ChEBI" id="CHEBI:30616"/>
    </ligand>
</feature>
<evidence type="ECO:0000256" key="6">
    <source>
        <dbReference type="ARBA" id="ARBA00022840"/>
    </source>
</evidence>
<comment type="cofactor">
    <cofactor evidence="1 7">
        <name>Mg(2+)</name>
        <dbReference type="ChEBI" id="CHEBI:18420"/>
    </cofactor>
</comment>
<evidence type="ECO:0000256" key="7">
    <source>
        <dbReference type="PIRNR" id="PIRNR038172"/>
    </source>
</evidence>
<keyword evidence="7" id="KW-0418">Kinase</keyword>
<accession>A0A564YP41</accession>
<reference evidence="14 15" key="1">
    <citation type="submission" date="2019-07" db="EMBL/GenBank/DDBJ databases">
        <authorList>
            <person name="Jastrzebski P J."/>
            <person name="Paukszto L."/>
            <person name="Jastrzebski P J."/>
        </authorList>
    </citation>
    <scope>NUCLEOTIDE SEQUENCE [LARGE SCALE GENOMIC DNA]</scope>
    <source>
        <strain evidence="14 15">WMS-il1</strain>
    </source>
</reference>
<dbReference type="PROSITE" id="PS50219">
    <property type="entry name" value="CNH"/>
    <property type="match status" value="1"/>
</dbReference>
<dbReference type="SMART" id="SM00036">
    <property type="entry name" value="CNH"/>
    <property type="match status" value="1"/>
</dbReference>
<dbReference type="SMART" id="SM00220">
    <property type="entry name" value="S_TKc"/>
    <property type="match status" value="1"/>
</dbReference>
<keyword evidence="15" id="KW-1185">Reference proteome</keyword>
<evidence type="ECO:0000313" key="15">
    <source>
        <dbReference type="Proteomes" id="UP000321570"/>
    </source>
</evidence>
<keyword evidence="7" id="KW-0723">Serine/threonine-protein kinase</keyword>
<evidence type="ECO:0000259" key="13">
    <source>
        <dbReference type="PROSITE" id="PS50219"/>
    </source>
</evidence>
<dbReference type="SUPFAM" id="SSF56112">
    <property type="entry name" value="Protein kinase-like (PK-like)"/>
    <property type="match status" value="1"/>
</dbReference>
<protein>
    <recommendedName>
        <fullName evidence="7">Mitogen-activated protein kinase kinase kinase kinase</fullName>
        <ecNumber evidence="7">2.7.11.1</ecNumber>
    </recommendedName>
</protein>
<dbReference type="EC" id="2.7.11.1" evidence="7"/>
<dbReference type="InterPro" id="IPR011009">
    <property type="entry name" value="Kinase-like_dom_sf"/>
</dbReference>
<dbReference type="CDD" id="cd06613">
    <property type="entry name" value="STKc_MAP4K3_like"/>
    <property type="match status" value="1"/>
</dbReference>
<comment type="similarity">
    <text evidence="2 7">Belongs to the protein kinase superfamily. STE Ser/Thr protein kinase family. STE20 subfamily.</text>
</comment>
<dbReference type="AlphaFoldDB" id="A0A564YP41"/>
<feature type="compositionally biased region" description="Low complexity" evidence="11">
    <location>
        <begin position="507"/>
        <end position="516"/>
    </location>
</feature>
<feature type="binding site" evidence="9">
    <location>
        <begin position="28"/>
        <end position="36"/>
    </location>
    <ligand>
        <name>ATP</name>
        <dbReference type="ChEBI" id="CHEBI:30616"/>
    </ligand>
</feature>
<dbReference type="GO" id="GO:0106310">
    <property type="term" value="F:protein serine kinase activity"/>
    <property type="evidence" value="ECO:0007669"/>
    <property type="project" value="RHEA"/>
</dbReference>
<gene>
    <name evidence="14" type="ORF">WMSIL1_LOCUS8153</name>
</gene>
<dbReference type="Pfam" id="PF00069">
    <property type="entry name" value="Pkinase"/>
    <property type="match status" value="1"/>
</dbReference>
<dbReference type="EMBL" id="CABIJS010000321">
    <property type="protein sequence ID" value="VUZ48966.1"/>
    <property type="molecule type" value="Genomic_DNA"/>
</dbReference>
<comment type="function">
    <text evidence="7">Serine/threonine kinase that plays a role in the response to environmental stress. Appears to act upstream of the JUN N-terminal pathway.</text>
</comment>
<dbReference type="InterPro" id="IPR001180">
    <property type="entry name" value="CNH_dom"/>
</dbReference>
<keyword evidence="4 7" id="KW-0808">Transferase</keyword>
<dbReference type="GO" id="GO:0005737">
    <property type="term" value="C:cytoplasm"/>
    <property type="evidence" value="ECO:0007669"/>
    <property type="project" value="TreeGrafter"/>
</dbReference>
<evidence type="ECO:0000256" key="8">
    <source>
        <dbReference type="PIRSR" id="PIRSR038172-1"/>
    </source>
</evidence>
<evidence type="ECO:0000259" key="12">
    <source>
        <dbReference type="PROSITE" id="PS50011"/>
    </source>
</evidence>
<feature type="region of interest" description="Disordered" evidence="11">
    <location>
        <begin position="323"/>
        <end position="364"/>
    </location>
</feature>
<feature type="region of interest" description="Disordered" evidence="11">
    <location>
        <begin position="444"/>
        <end position="567"/>
    </location>
</feature>
<feature type="domain" description="CNH" evidence="13">
    <location>
        <begin position="614"/>
        <end position="926"/>
    </location>
</feature>
<evidence type="ECO:0000256" key="5">
    <source>
        <dbReference type="ARBA" id="ARBA00022741"/>
    </source>
</evidence>
<feature type="compositionally biased region" description="Polar residues" evidence="11">
    <location>
        <begin position="517"/>
        <end position="537"/>
    </location>
</feature>
<evidence type="ECO:0000256" key="10">
    <source>
        <dbReference type="PROSITE-ProRule" id="PRU10141"/>
    </source>
</evidence>
<evidence type="ECO:0000256" key="4">
    <source>
        <dbReference type="ARBA" id="ARBA00022679"/>
    </source>
</evidence>
<dbReference type="Proteomes" id="UP000321570">
    <property type="component" value="Unassembled WGS sequence"/>
</dbReference>
<dbReference type="PIRSF" id="PIRSF038172">
    <property type="entry name" value="MAPKKKK"/>
    <property type="match status" value="1"/>
</dbReference>
<evidence type="ECO:0000256" key="9">
    <source>
        <dbReference type="PIRSR" id="PIRSR038172-2"/>
    </source>
</evidence>
<dbReference type="Pfam" id="PF00780">
    <property type="entry name" value="CNH"/>
    <property type="match status" value="1"/>
</dbReference>
<keyword evidence="5 7" id="KW-0547">Nucleotide-binding</keyword>
<evidence type="ECO:0000256" key="2">
    <source>
        <dbReference type="ARBA" id="ARBA00008874"/>
    </source>
</evidence>
<dbReference type="GO" id="GO:0008349">
    <property type="term" value="F:MAP kinase kinase kinase kinase activity"/>
    <property type="evidence" value="ECO:0007669"/>
    <property type="project" value="InterPro"/>
</dbReference>
<feature type="compositionally biased region" description="Low complexity" evidence="11">
    <location>
        <begin position="339"/>
        <end position="355"/>
    </location>
</feature>